<dbReference type="Pfam" id="PF00924">
    <property type="entry name" value="MS_channel_2nd"/>
    <property type="match status" value="1"/>
</dbReference>
<dbReference type="InterPro" id="IPR010920">
    <property type="entry name" value="LSM_dom_sf"/>
</dbReference>
<dbReference type="InterPro" id="IPR045275">
    <property type="entry name" value="MscS_archaea/bacteria_type"/>
</dbReference>
<dbReference type="SUPFAM" id="SSF82689">
    <property type="entry name" value="Mechanosensitive channel protein MscS (YggB), C-terminal domain"/>
    <property type="match status" value="1"/>
</dbReference>
<dbReference type="InterPro" id="IPR011014">
    <property type="entry name" value="MscS_channel_TM-2"/>
</dbReference>
<reference evidence="10" key="1">
    <citation type="submission" date="2020-04" db="EMBL/GenBank/DDBJ databases">
        <title>Tenacibaculum mesophilum bac2.</title>
        <authorList>
            <person name="Li M."/>
        </authorList>
    </citation>
    <scope>NUCLEOTIDE SEQUENCE</scope>
    <source>
        <strain evidence="10">Bac2</strain>
    </source>
</reference>
<feature type="transmembrane region" description="Helical" evidence="7">
    <location>
        <begin position="28"/>
        <end position="49"/>
    </location>
</feature>
<dbReference type="EMBL" id="CP050861">
    <property type="protein sequence ID" value="UTD14415.1"/>
    <property type="molecule type" value="Genomic_DNA"/>
</dbReference>
<feature type="domain" description="Mechanosensitive ion channel MscS" evidence="8">
    <location>
        <begin position="115"/>
        <end position="178"/>
    </location>
</feature>
<evidence type="ECO:0000259" key="8">
    <source>
        <dbReference type="Pfam" id="PF00924"/>
    </source>
</evidence>
<dbReference type="Proteomes" id="UP001056837">
    <property type="component" value="Chromosome"/>
</dbReference>
<dbReference type="GO" id="GO:0005886">
    <property type="term" value="C:plasma membrane"/>
    <property type="evidence" value="ECO:0007669"/>
    <property type="project" value="UniProtKB-SubCell"/>
</dbReference>
<proteinExistence type="inferred from homology"/>
<evidence type="ECO:0000313" key="10">
    <source>
        <dbReference type="EMBL" id="UTD14415.1"/>
    </source>
</evidence>
<feature type="transmembrane region" description="Helical" evidence="7">
    <location>
        <begin position="89"/>
        <end position="110"/>
    </location>
</feature>
<dbReference type="InterPro" id="IPR049278">
    <property type="entry name" value="MS_channel_C"/>
</dbReference>
<evidence type="ECO:0000256" key="5">
    <source>
        <dbReference type="ARBA" id="ARBA00022989"/>
    </source>
</evidence>
<comment type="subcellular location">
    <subcellularLocation>
        <location evidence="1">Cell membrane</location>
        <topology evidence="1">Multi-pass membrane protein</topology>
    </subcellularLocation>
</comment>
<keyword evidence="4 7" id="KW-0812">Transmembrane</keyword>
<protein>
    <submittedName>
        <fullName evidence="10">Mechanosensitive ion channel</fullName>
    </submittedName>
</protein>
<name>A0AAE9SE34_9FLAO</name>
<evidence type="ECO:0000256" key="2">
    <source>
        <dbReference type="ARBA" id="ARBA00008017"/>
    </source>
</evidence>
<dbReference type="GO" id="GO:0008381">
    <property type="term" value="F:mechanosensitive monoatomic ion channel activity"/>
    <property type="evidence" value="ECO:0007669"/>
    <property type="project" value="InterPro"/>
</dbReference>
<keyword evidence="5 7" id="KW-1133">Transmembrane helix</keyword>
<dbReference type="PANTHER" id="PTHR30221:SF1">
    <property type="entry name" value="SMALL-CONDUCTANCE MECHANOSENSITIVE CHANNEL"/>
    <property type="match status" value="1"/>
</dbReference>
<dbReference type="InterPro" id="IPR011066">
    <property type="entry name" value="MscS_channel_C_sf"/>
</dbReference>
<dbReference type="InterPro" id="IPR006685">
    <property type="entry name" value="MscS_channel_2nd"/>
</dbReference>
<organism evidence="10 11">
    <name type="scientific">Tenacibaculum mesophilum</name>
    <dbReference type="NCBI Taxonomy" id="104268"/>
    <lineage>
        <taxon>Bacteria</taxon>
        <taxon>Pseudomonadati</taxon>
        <taxon>Bacteroidota</taxon>
        <taxon>Flavobacteriia</taxon>
        <taxon>Flavobacteriales</taxon>
        <taxon>Flavobacteriaceae</taxon>
        <taxon>Tenacibaculum</taxon>
    </lineage>
</organism>
<dbReference type="Pfam" id="PF05552">
    <property type="entry name" value="MS_channel_1st_1"/>
    <property type="match status" value="1"/>
</dbReference>
<dbReference type="Pfam" id="PF21082">
    <property type="entry name" value="MS_channel_3rd"/>
    <property type="match status" value="1"/>
</dbReference>
<comment type="similarity">
    <text evidence="2">Belongs to the MscS (TC 1.A.23) family.</text>
</comment>
<accession>A0AAE9SE34</accession>
<dbReference type="Gene3D" id="2.30.30.60">
    <property type="match status" value="1"/>
</dbReference>
<dbReference type="SUPFAM" id="SSF50182">
    <property type="entry name" value="Sm-like ribonucleoproteins"/>
    <property type="match status" value="1"/>
</dbReference>
<dbReference type="AlphaFoldDB" id="A0AAE9SE34"/>
<gene>
    <name evidence="10" type="ORF">HER15_02540</name>
</gene>
<dbReference type="InterPro" id="IPR023408">
    <property type="entry name" value="MscS_beta-dom_sf"/>
</dbReference>
<evidence type="ECO:0000313" key="11">
    <source>
        <dbReference type="Proteomes" id="UP001056837"/>
    </source>
</evidence>
<evidence type="ECO:0000256" key="1">
    <source>
        <dbReference type="ARBA" id="ARBA00004651"/>
    </source>
</evidence>
<dbReference type="Gene3D" id="1.10.287.1260">
    <property type="match status" value="1"/>
</dbReference>
<evidence type="ECO:0000256" key="3">
    <source>
        <dbReference type="ARBA" id="ARBA00022475"/>
    </source>
</evidence>
<dbReference type="InterPro" id="IPR008910">
    <property type="entry name" value="MSC_TM_helix"/>
</dbReference>
<feature type="domain" description="Mechanosensitive ion channel MscS C-terminal" evidence="9">
    <location>
        <begin position="187"/>
        <end position="273"/>
    </location>
</feature>
<sequence>MNFSSTIAKLKESVQLYWNEFINQIPKIIIAILIVAVGIIIANLISNFFRKTISKKTNDPLMTNFLAKTIKISFSILVIMLALKVAGLGGIAAGLLTAAGASAIIFGFAFKDVGENFISGVILSFNRPFDVNDTVMIGDIFGKVKMMEFRFTKLKTFDGRDVYIPNSDIVKKAVYNYTEDGFYRSDFVVGIDYDDDIDTAKKVIINAVVNTLGVIDTDEHQCFVTVDGLGVSTVNLKVIFWTKTKEYKRGALEVKSDVIKNVKNVIIKNGLNMPADITEIKLYGSQDSIPVTVTK</sequence>
<evidence type="ECO:0000259" key="9">
    <source>
        <dbReference type="Pfam" id="PF21082"/>
    </source>
</evidence>
<dbReference type="SUPFAM" id="SSF82861">
    <property type="entry name" value="Mechanosensitive channel protein MscS (YggB), transmembrane region"/>
    <property type="match status" value="1"/>
</dbReference>
<dbReference type="Gene3D" id="3.30.70.100">
    <property type="match status" value="1"/>
</dbReference>
<dbReference type="PANTHER" id="PTHR30221">
    <property type="entry name" value="SMALL-CONDUCTANCE MECHANOSENSITIVE CHANNEL"/>
    <property type="match status" value="1"/>
</dbReference>
<keyword evidence="3" id="KW-1003">Cell membrane</keyword>
<feature type="transmembrane region" description="Helical" evidence="7">
    <location>
        <begin position="61"/>
        <end position="83"/>
    </location>
</feature>
<evidence type="ECO:0000256" key="6">
    <source>
        <dbReference type="ARBA" id="ARBA00023136"/>
    </source>
</evidence>
<dbReference type="RefSeq" id="WP_253680236.1">
    <property type="nucleotide sequence ID" value="NZ_CP050861.1"/>
</dbReference>
<evidence type="ECO:0000256" key="7">
    <source>
        <dbReference type="SAM" id="Phobius"/>
    </source>
</evidence>
<keyword evidence="6 7" id="KW-0472">Membrane</keyword>
<evidence type="ECO:0000256" key="4">
    <source>
        <dbReference type="ARBA" id="ARBA00022692"/>
    </source>
</evidence>